<evidence type="ECO:0000313" key="1">
    <source>
        <dbReference type="EMBL" id="ACN31463.1"/>
    </source>
</evidence>
<organism evidence="1">
    <name type="scientific">Zea mays</name>
    <name type="common">Maize</name>
    <dbReference type="NCBI Taxonomy" id="4577"/>
    <lineage>
        <taxon>Eukaryota</taxon>
        <taxon>Viridiplantae</taxon>
        <taxon>Streptophyta</taxon>
        <taxon>Embryophyta</taxon>
        <taxon>Tracheophyta</taxon>
        <taxon>Spermatophyta</taxon>
        <taxon>Magnoliopsida</taxon>
        <taxon>Liliopsida</taxon>
        <taxon>Poales</taxon>
        <taxon>Poaceae</taxon>
        <taxon>PACMAD clade</taxon>
        <taxon>Panicoideae</taxon>
        <taxon>Andropogonodae</taxon>
        <taxon>Andropogoneae</taxon>
        <taxon>Tripsacinae</taxon>
        <taxon>Zea</taxon>
    </lineage>
</organism>
<accession>C0PBB8</accession>
<sequence length="35" mass="4032">MYTYNTLVATLYWSIIVTDVHSTERPLRGQRSMGA</sequence>
<dbReference type="EMBL" id="BT065587">
    <property type="protein sequence ID" value="ACN31463.1"/>
    <property type="molecule type" value="mRNA"/>
</dbReference>
<name>C0PBB8_MAIZE</name>
<protein>
    <submittedName>
        <fullName evidence="1">Uncharacterized protein</fullName>
    </submittedName>
</protein>
<dbReference type="AlphaFoldDB" id="C0PBB8"/>
<proteinExistence type="evidence at transcript level"/>
<reference evidence="1" key="1">
    <citation type="journal article" date="2009" name="PLoS Genet.">
        <title>Sequencing, mapping, and analysis of 27,455 maize full-length cDNAs.</title>
        <authorList>
            <person name="Soderlund C."/>
            <person name="Descour A."/>
            <person name="Kudrna D."/>
            <person name="Bomhoff M."/>
            <person name="Boyd L."/>
            <person name="Currie J."/>
            <person name="Angelova A."/>
            <person name="Collura K."/>
            <person name="Wissotski M."/>
            <person name="Ashley E."/>
            <person name="Morrow D."/>
            <person name="Fernandes J."/>
            <person name="Walbot V."/>
            <person name="Yu Y."/>
        </authorList>
    </citation>
    <scope>NUCLEOTIDE SEQUENCE</scope>
    <source>
        <strain evidence="1">B73</strain>
    </source>
</reference>